<dbReference type="STRING" id="234267.Acid_5499"/>
<dbReference type="HOGENOM" id="CLU_013425_0_0_0"/>
<name>Q01V69_SOLUE</name>
<gene>
    <name evidence="1" type="ordered locus">Acid_5499</name>
</gene>
<organism evidence="1">
    <name type="scientific">Solibacter usitatus (strain Ellin6076)</name>
    <dbReference type="NCBI Taxonomy" id="234267"/>
    <lineage>
        <taxon>Bacteria</taxon>
        <taxon>Pseudomonadati</taxon>
        <taxon>Acidobacteriota</taxon>
        <taxon>Terriglobia</taxon>
        <taxon>Bryobacterales</taxon>
        <taxon>Solibacteraceae</taxon>
        <taxon>Candidatus Solibacter</taxon>
    </lineage>
</organism>
<dbReference type="EMBL" id="CP000473">
    <property type="protein sequence ID" value="ABJ86446.1"/>
    <property type="molecule type" value="Genomic_DNA"/>
</dbReference>
<evidence type="ECO:0008006" key="2">
    <source>
        <dbReference type="Google" id="ProtNLM"/>
    </source>
</evidence>
<dbReference type="KEGG" id="sus:Acid_5499"/>
<accession>Q01V69</accession>
<protein>
    <recommendedName>
        <fullName evidence="2">Peptidase M6-like domain-containing protein</fullName>
    </recommendedName>
</protein>
<dbReference type="eggNOG" id="ENOG502ZA20">
    <property type="taxonomic scope" value="Bacteria"/>
</dbReference>
<dbReference type="InParanoid" id="Q01V69"/>
<evidence type="ECO:0000313" key="1">
    <source>
        <dbReference type="EMBL" id="ABJ86446.1"/>
    </source>
</evidence>
<dbReference type="OrthoDB" id="9813478at2"/>
<proteinExistence type="predicted"/>
<sequence precursor="true">MFRFSLFAILVSCAGAQAPPPLDPQRVQDQQEMTWADYHAIPGVNWADPARVPSKKQFRVALIAVDFPDQPFVITLPKKSDLFGNPQIDPIKREQVPRFYADFYNTPSELNHGQTINGYWMEQSRGQVGVGKIDSFGPYRMPKNLFQYGLNEWGQKDGVPSGFTADGRLEPDADALWRKDAGDIKETYDIILRIYAGYDETSVWQEFGEMKFQTRDDIPEAWGNPDKSKPRWVVTRYEPWTSWKAGQMLWGLSSVRQGESSGTITHEIVHFAFRVGDNNNNPYLEPYHRAGSGPWDIMDRGSFNGPGGPHSRWVVPATQGASMPAGLMLRSKVKFEFLKDSDVLNLTRSGLTASGVAIAKVTARAVEPAANAYAGITVALDGAAPQDRTPPGDPAGPAAFNFYSVEVVQRIGYDSFTPDDGVLLAKNKNGEGNTCGYNCFTWVIDAHPEDIRMVDFKRPHGEPVMRTVADYRQLNDALFHAGLNSGSQYEWEDTPNRLHFYIVDAGKDERGALTYTVAVRSLDGTGPARRGVALAASPVCEVTLTNTGEAPDVFRLSITGSGQLRNGLAALKSGESQQVEVFGTGTVTLRATSESAPARSVTATCRR</sequence>
<reference evidence="1" key="1">
    <citation type="submission" date="2006-10" db="EMBL/GenBank/DDBJ databases">
        <title>Complete sequence of Solibacter usitatus Ellin6076.</title>
        <authorList>
            <consortium name="US DOE Joint Genome Institute"/>
            <person name="Copeland A."/>
            <person name="Lucas S."/>
            <person name="Lapidus A."/>
            <person name="Barry K."/>
            <person name="Detter J.C."/>
            <person name="Glavina del Rio T."/>
            <person name="Hammon N."/>
            <person name="Israni S."/>
            <person name="Dalin E."/>
            <person name="Tice H."/>
            <person name="Pitluck S."/>
            <person name="Thompson L.S."/>
            <person name="Brettin T."/>
            <person name="Bruce D."/>
            <person name="Han C."/>
            <person name="Tapia R."/>
            <person name="Gilna P."/>
            <person name="Schmutz J."/>
            <person name="Larimer F."/>
            <person name="Land M."/>
            <person name="Hauser L."/>
            <person name="Kyrpides N."/>
            <person name="Mikhailova N."/>
            <person name="Janssen P.H."/>
            <person name="Kuske C.R."/>
            <person name="Richardson P."/>
        </authorList>
    </citation>
    <scope>NUCLEOTIDE SEQUENCE</scope>
    <source>
        <strain evidence="1">Ellin6076</strain>
    </source>
</reference>
<dbReference type="AlphaFoldDB" id="Q01V69"/>